<dbReference type="RefSeq" id="WP_264544119.1">
    <property type="nucleotide sequence ID" value="NZ_BAABIP010000007.1"/>
</dbReference>
<proteinExistence type="predicted"/>
<dbReference type="PROSITE" id="PS51257">
    <property type="entry name" value="PROKAR_LIPOPROTEIN"/>
    <property type="match status" value="1"/>
</dbReference>
<sequence>MSKLVFIGVLAFVLLSCKCKKEVVQKGDSSQTTLVDNVQTDESKVNNQEQTSVVEYNANTRGYFLKLVFSNNKLMFTNERDSNELKAVQLDKSQLDELNSMLGSINVDGLATLKDPTQKRFYDGAAIANLKITKNGKEYSTVDFDHGNPPLAIENFVSKLVSYTK</sequence>
<organism evidence="1 2">
    <name type="scientific">Flavobacterium hankyongi</name>
    <dbReference type="NCBI Taxonomy" id="1176532"/>
    <lineage>
        <taxon>Bacteria</taxon>
        <taxon>Pseudomonadati</taxon>
        <taxon>Bacteroidota</taxon>
        <taxon>Flavobacteriia</taxon>
        <taxon>Flavobacteriales</taxon>
        <taxon>Flavobacteriaceae</taxon>
        <taxon>Flavobacterium</taxon>
    </lineage>
</organism>
<evidence type="ECO:0008006" key="3">
    <source>
        <dbReference type="Google" id="ProtNLM"/>
    </source>
</evidence>
<name>A0ABP8ZNJ6_9FLAO</name>
<evidence type="ECO:0000313" key="2">
    <source>
        <dbReference type="Proteomes" id="UP001500141"/>
    </source>
</evidence>
<accession>A0ABP8ZNJ6</accession>
<gene>
    <name evidence="1" type="ORF">GCM10023230_07080</name>
</gene>
<keyword evidence="2" id="KW-1185">Reference proteome</keyword>
<evidence type="ECO:0000313" key="1">
    <source>
        <dbReference type="EMBL" id="GAA4760728.1"/>
    </source>
</evidence>
<dbReference type="Proteomes" id="UP001500141">
    <property type="component" value="Unassembled WGS sequence"/>
</dbReference>
<dbReference type="EMBL" id="BAABIP010000007">
    <property type="protein sequence ID" value="GAA4760728.1"/>
    <property type="molecule type" value="Genomic_DNA"/>
</dbReference>
<comment type="caution">
    <text evidence="1">The sequence shown here is derived from an EMBL/GenBank/DDBJ whole genome shotgun (WGS) entry which is preliminary data.</text>
</comment>
<protein>
    <recommendedName>
        <fullName evidence="3">Lipoprotein</fullName>
    </recommendedName>
</protein>
<reference evidence="2" key="1">
    <citation type="journal article" date="2019" name="Int. J. Syst. Evol. Microbiol.">
        <title>The Global Catalogue of Microorganisms (GCM) 10K type strain sequencing project: providing services to taxonomists for standard genome sequencing and annotation.</title>
        <authorList>
            <consortium name="The Broad Institute Genomics Platform"/>
            <consortium name="The Broad Institute Genome Sequencing Center for Infectious Disease"/>
            <person name="Wu L."/>
            <person name="Ma J."/>
        </authorList>
    </citation>
    <scope>NUCLEOTIDE SEQUENCE [LARGE SCALE GENOMIC DNA]</scope>
    <source>
        <strain evidence="2">JCM 18198</strain>
    </source>
</reference>